<dbReference type="Gene3D" id="3.20.20.140">
    <property type="entry name" value="Metal-dependent hydrolases"/>
    <property type="match status" value="1"/>
</dbReference>
<dbReference type="InterPro" id="IPR006680">
    <property type="entry name" value="Amidohydro-rel"/>
</dbReference>
<evidence type="ECO:0000259" key="1">
    <source>
        <dbReference type="Pfam" id="PF01979"/>
    </source>
</evidence>
<evidence type="ECO:0000313" key="2">
    <source>
        <dbReference type="EMBL" id="MBP1986819.1"/>
    </source>
</evidence>
<dbReference type="Pfam" id="PF01979">
    <property type="entry name" value="Amidohydro_1"/>
    <property type="match status" value="1"/>
</dbReference>
<dbReference type="Gene3D" id="2.30.40.10">
    <property type="entry name" value="Urease, subunit C, domain 1"/>
    <property type="match status" value="1"/>
</dbReference>
<dbReference type="EMBL" id="JAGGLC010000002">
    <property type="protein sequence ID" value="MBP1986819.1"/>
    <property type="molecule type" value="Genomic_DNA"/>
</dbReference>
<dbReference type="RefSeq" id="WP_209491096.1">
    <property type="nucleotide sequence ID" value="NZ_JAGGLC010000002.1"/>
</dbReference>
<dbReference type="SUPFAM" id="SSF51338">
    <property type="entry name" value="Composite domain of metallo-dependent hydrolases"/>
    <property type="match status" value="1"/>
</dbReference>
<dbReference type="PANTHER" id="PTHR43135">
    <property type="entry name" value="ALPHA-D-RIBOSE 1-METHYLPHOSPHONATE 5-TRIPHOSPHATE DIPHOSPHATASE"/>
    <property type="match status" value="1"/>
</dbReference>
<proteinExistence type="predicted"/>
<protein>
    <submittedName>
        <fullName evidence="2">Imidazolonepropionase-like amidohydrolase</fullName>
    </submittedName>
</protein>
<dbReference type="InterPro" id="IPR011059">
    <property type="entry name" value="Metal-dep_hydrolase_composite"/>
</dbReference>
<evidence type="ECO:0000313" key="3">
    <source>
        <dbReference type="Proteomes" id="UP000823736"/>
    </source>
</evidence>
<accession>A0A8T4GV93</accession>
<dbReference type="AlphaFoldDB" id="A0A8T4GV93"/>
<dbReference type="InterPro" id="IPR032466">
    <property type="entry name" value="Metal_Hydrolase"/>
</dbReference>
<dbReference type="Proteomes" id="UP000823736">
    <property type="component" value="Unassembled WGS sequence"/>
</dbReference>
<dbReference type="GO" id="GO:0016810">
    <property type="term" value="F:hydrolase activity, acting on carbon-nitrogen (but not peptide) bonds"/>
    <property type="evidence" value="ECO:0007669"/>
    <property type="project" value="InterPro"/>
</dbReference>
<dbReference type="SUPFAM" id="SSF51556">
    <property type="entry name" value="Metallo-dependent hydrolases"/>
    <property type="match status" value="1"/>
</dbReference>
<feature type="domain" description="Amidohydrolase-related" evidence="1">
    <location>
        <begin position="51"/>
        <end position="389"/>
    </location>
</feature>
<name>A0A8T4GV93_9EURY</name>
<reference evidence="2" key="1">
    <citation type="submission" date="2021-03" db="EMBL/GenBank/DDBJ databases">
        <title>Genomic Encyclopedia of Type Strains, Phase IV (KMG-IV): sequencing the most valuable type-strain genomes for metagenomic binning, comparative biology and taxonomic classification.</title>
        <authorList>
            <person name="Goeker M."/>
        </authorList>
    </citation>
    <scope>NUCLEOTIDE SEQUENCE</scope>
    <source>
        <strain evidence="2">DSM 26232</strain>
    </source>
</reference>
<sequence>MSTYDLLLNGDVWDARNGRRPDHWIAVQEGAVVDVSAEKPGEAVVERAAGTIIPGLCDMHVHLVWDGSGDPVETLRNESEQETTLRAVHNAREQLHGGVTTVRDVGSVDDIAIAVSRAVKDGWTEGPRTYASGRTIIISGGHDPFWGIESDGPRACRQAVRKLRSAGADLIKVSATGGVYGQAVGEDPGVAELSLEELTAVVDEAHRFEMDVAAHAVGHEGIANAIEAGVDTVEHGNQLDEDLVEALAASDAAYDPTLYVYARIAAGGDGNIPSYAKRNAQRVYEQHAEAFRTALDTDTRLLVGSDAGSPDVPHPGLHLELQQMVAEGMDPSAALEAATLAAAKELGRPDLGVVEAGTTADLVCFDADPCSDVTAVATPKHVVKDGVLVD</sequence>
<dbReference type="InterPro" id="IPR051781">
    <property type="entry name" value="Metallo-dep_Hydrolase"/>
</dbReference>
<dbReference type="PANTHER" id="PTHR43135:SF3">
    <property type="entry name" value="ALPHA-D-RIBOSE 1-METHYLPHOSPHONATE 5-TRIPHOSPHATE DIPHOSPHATASE"/>
    <property type="match status" value="1"/>
</dbReference>
<organism evidence="2 3">
    <name type="scientific">Halolamina salifodinae</name>
    <dbReference type="NCBI Taxonomy" id="1202767"/>
    <lineage>
        <taxon>Archaea</taxon>
        <taxon>Methanobacteriati</taxon>
        <taxon>Methanobacteriota</taxon>
        <taxon>Stenosarchaea group</taxon>
        <taxon>Halobacteria</taxon>
        <taxon>Halobacteriales</taxon>
        <taxon>Haloferacaceae</taxon>
    </lineage>
</organism>
<comment type="caution">
    <text evidence="2">The sequence shown here is derived from an EMBL/GenBank/DDBJ whole genome shotgun (WGS) entry which is preliminary data.</text>
</comment>
<dbReference type="OrthoDB" id="24954at2157"/>
<dbReference type="InterPro" id="IPR057744">
    <property type="entry name" value="OTAase-like"/>
</dbReference>
<keyword evidence="3" id="KW-1185">Reference proteome</keyword>
<gene>
    <name evidence="2" type="ORF">J2753_001313</name>
</gene>
<dbReference type="CDD" id="cd01299">
    <property type="entry name" value="Met_dep_hydrolase_A"/>
    <property type="match status" value="1"/>
</dbReference>